<dbReference type="InterPro" id="IPR035906">
    <property type="entry name" value="MetI-like_sf"/>
</dbReference>
<feature type="transmembrane region" description="Helical" evidence="9">
    <location>
        <begin position="131"/>
        <end position="155"/>
    </location>
</feature>
<evidence type="ECO:0000256" key="3">
    <source>
        <dbReference type="ARBA" id="ARBA00022448"/>
    </source>
</evidence>
<keyword evidence="7 9" id="KW-1133">Transmembrane helix</keyword>
<comment type="caution">
    <text evidence="13">The sequence shown here is derived from an EMBL/GenBank/DDBJ whole genome shotgun (WGS) entry which is preliminary data.</text>
</comment>
<feature type="compositionally biased region" description="Pro residues" evidence="11">
    <location>
        <begin position="15"/>
        <end position="25"/>
    </location>
</feature>
<organism evidence="13 14">
    <name type="scientific">Antricoccus suffuscus</name>
    <dbReference type="NCBI Taxonomy" id="1629062"/>
    <lineage>
        <taxon>Bacteria</taxon>
        <taxon>Bacillati</taxon>
        <taxon>Actinomycetota</taxon>
        <taxon>Actinomycetes</taxon>
        <taxon>Geodermatophilales</taxon>
        <taxon>Antricoccaceae</taxon>
        <taxon>Antricoccus</taxon>
    </lineage>
</organism>
<dbReference type="InterPro" id="IPR051124">
    <property type="entry name" value="Phosphate_Transport_Permease"/>
</dbReference>
<evidence type="ECO:0000313" key="14">
    <source>
        <dbReference type="Proteomes" id="UP000237752"/>
    </source>
</evidence>
<evidence type="ECO:0000259" key="12">
    <source>
        <dbReference type="PROSITE" id="PS50928"/>
    </source>
</evidence>
<comment type="subcellular location">
    <subcellularLocation>
        <location evidence="1 9">Cell membrane</location>
        <topology evidence="1 9">Multi-pass membrane protein</topology>
    </subcellularLocation>
</comment>
<reference evidence="13 14" key="1">
    <citation type="submission" date="2018-03" db="EMBL/GenBank/DDBJ databases">
        <title>Genomic Encyclopedia of Archaeal and Bacterial Type Strains, Phase II (KMG-II): from individual species to whole genera.</title>
        <authorList>
            <person name="Goeker M."/>
        </authorList>
    </citation>
    <scope>NUCLEOTIDE SEQUENCE [LARGE SCALE GENOMIC DNA]</scope>
    <source>
        <strain evidence="13 14">DSM 100065</strain>
    </source>
</reference>
<dbReference type="NCBIfam" id="TIGR02138">
    <property type="entry name" value="phosphate_pstC"/>
    <property type="match status" value="1"/>
</dbReference>
<keyword evidence="5 10" id="KW-0592">Phosphate transport</keyword>
<sequence length="333" mass="35266">MSTQLDEPEANAPAAIPPDGPPAAPAPKVRAGDRVFRALSAGSGAIVLIMMAAIAFFLVIKSIHALTSNQANFFTYSGWGPDNDPAMFGIAALAFHTLLTSLIALIIAVPVAVGIALFITFYAPRKVASTLAYLVDLLAAVPSIVYGLWGVFFLAPQMTGLTLWLSKYFGWTVLFDYRPDNIPSNRSDFTAGIVLAIMILPIVASLSREVFQRVPRTNIEAALALGATRWEMVRMSVLPFGRPGVVSASILGLGRALGETLAVMMILSAVYEVNPHITESGGITFASNIALKFGEAGAIGSSALIASGMVLFLITLIVNSIAQAILRRGMVKD</sequence>
<gene>
    <name evidence="13" type="ORF">CLV47_1052</name>
</gene>
<dbReference type="Proteomes" id="UP000237752">
    <property type="component" value="Unassembled WGS sequence"/>
</dbReference>
<dbReference type="Pfam" id="PF00528">
    <property type="entry name" value="BPD_transp_1"/>
    <property type="match status" value="1"/>
</dbReference>
<feature type="transmembrane region" description="Helical" evidence="9">
    <location>
        <begin position="86"/>
        <end position="119"/>
    </location>
</feature>
<dbReference type="PANTHER" id="PTHR30425:SF1">
    <property type="entry name" value="PHOSPHATE TRANSPORT SYSTEM PERMEASE PROTEIN PSTC"/>
    <property type="match status" value="1"/>
</dbReference>
<keyword evidence="4 10" id="KW-1003">Cell membrane</keyword>
<dbReference type="InterPro" id="IPR000515">
    <property type="entry name" value="MetI-like"/>
</dbReference>
<feature type="transmembrane region" description="Helical" evidence="9">
    <location>
        <begin position="244"/>
        <end position="271"/>
    </location>
</feature>
<evidence type="ECO:0000256" key="7">
    <source>
        <dbReference type="ARBA" id="ARBA00022989"/>
    </source>
</evidence>
<feature type="transmembrane region" description="Helical" evidence="9">
    <location>
        <begin position="303"/>
        <end position="326"/>
    </location>
</feature>
<dbReference type="GO" id="GO:0006817">
    <property type="term" value="P:phosphate ion transport"/>
    <property type="evidence" value="ECO:0007669"/>
    <property type="project" value="UniProtKB-KW"/>
</dbReference>
<proteinExistence type="inferred from homology"/>
<evidence type="ECO:0000256" key="11">
    <source>
        <dbReference type="SAM" id="MobiDB-lite"/>
    </source>
</evidence>
<evidence type="ECO:0000256" key="4">
    <source>
        <dbReference type="ARBA" id="ARBA00022475"/>
    </source>
</evidence>
<evidence type="ECO:0000313" key="13">
    <source>
        <dbReference type="EMBL" id="PRZ42384.1"/>
    </source>
</evidence>
<keyword evidence="3 9" id="KW-0813">Transport</keyword>
<dbReference type="GO" id="GO:0005315">
    <property type="term" value="F:phosphate transmembrane transporter activity"/>
    <property type="evidence" value="ECO:0007669"/>
    <property type="project" value="InterPro"/>
</dbReference>
<evidence type="ECO:0000256" key="6">
    <source>
        <dbReference type="ARBA" id="ARBA00022692"/>
    </source>
</evidence>
<dbReference type="OrthoDB" id="9785113at2"/>
<dbReference type="CDD" id="cd06261">
    <property type="entry name" value="TM_PBP2"/>
    <property type="match status" value="1"/>
</dbReference>
<feature type="transmembrane region" description="Helical" evidence="9">
    <location>
        <begin position="189"/>
        <end position="206"/>
    </location>
</feature>
<keyword evidence="8 9" id="KW-0472">Membrane</keyword>
<comment type="function">
    <text evidence="10">Part of the binding-protein-dependent transport system for phosphate; probably responsible for the translocation of the substrate across the membrane.</text>
</comment>
<evidence type="ECO:0000256" key="8">
    <source>
        <dbReference type="ARBA" id="ARBA00023136"/>
    </source>
</evidence>
<evidence type="ECO:0000256" key="5">
    <source>
        <dbReference type="ARBA" id="ARBA00022592"/>
    </source>
</evidence>
<dbReference type="PROSITE" id="PS50928">
    <property type="entry name" value="ABC_TM1"/>
    <property type="match status" value="1"/>
</dbReference>
<dbReference type="InterPro" id="IPR011864">
    <property type="entry name" value="Phosphate_PstC"/>
</dbReference>
<evidence type="ECO:0000256" key="1">
    <source>
        <dbReference type="ARBA" id="ARBA00004651"/>
    </source>
</evidence>
<dbReference type="AlphaFoldDB" id="A0A2T1A1H1"/>
<dbReference type="EMBL" id="PVUE01000005">
    <property type="protein sequence ID" value="PRZ42384.1"/>
    <property type="molecule type" value="Genomic_DNA"/>
</dbReference>
<feature type="transmembrane region" description="Helical" evidence="9">
    <location>
        <begin position="38"/>
        <end position="66"/>
    </location>
</feature>
<dbReference type="PANTHER" id="PTHR30425">
    <property type="entry name" value="PHOSPHATE TRANSPORT SYSTEM PERMEASE PROTEIN PST"/>
    <property type="match status" value="1"/>
</dbReference>
<dbReference type="GO" id="GO:0005886">
    <property type="term" value="C:plasma membrane"/>
    <property type="evidence" value="ECO:0007669"/>
    <property type="project" value="UniProtKB-SubCell"/>
</dbReference>
<feature type="region of interest" description="Disordered" evidence="11">
    <location>
        <begin position="1"/>
        <end position="28"/>
    </location>
</feature>
<dbReference type="SUPFAM" id="SSF161098">
    <property type="entry name" value="MetI-like"/>
    <property type="match status" value="1"/>
</dbReference>
<keyword evidence="6 9" id="KW-0812">Transmembrane</keyword>
<comment type="similarity">
    <text evidence="2 10">Belongs to the binding-protein-dependent transport system permease family. CysTW subfamily.</text>
</comment>
<protein>
    <recommendedName>
        <fullName evidence="10">Phosphate transport system permease protein</fullName>
    </recommendedName>
</protein>
<evidence type="ECO:0000256" key="10">
    <source>
        <dbReference type="RuleBase" id="RU363054"/>
    </source>
</evidence>
<name>A0A2T1A1H1_9ACTN</name>
<feature type="domain" description="ABC transmembrane type-1" evidence="12">
    <location>
        <begin position="94"/>
        <end position="322"/>
    </location>
</feature>
<accession>A0A2T1A1H1</accession>
<dbReference type="Gene3D" id="1.10.3720.10">
    <property type="entry name" value="MetI-like"/>
    <property type="match status" value="1"/>
</dbReference>
<evidence type="ECO:0000256" key="2">
    <source>
        <dbReference type="ARBA" id="ARBA00007069"/>
    </source>
</evidence>
<dbReference type="RefSeq" id="WP_106348431.1">
    <property type="nucleotide sequence ID" value="NZ_PVUE01000005.1"/>
</dbReference>
<keyword evidence="14" id="KW-1185">Reference proteome</keyword>
<evidence type="ECO:0000256" key="9">
    <source>
        <dbReference type="RuleBase" id="RU363032"/>
    </source>
</evidence>